<dbReference type="InParanoid" id="A0A1B7MHQ1"/>
<accession>A0A1B7MHQ1</accession>
<keyword evidence="2" id="KW-0732">Signal</keyword>
<keyword evidence="4" id="KW-1185">Reference proteome</keyword>
<evidence type="ECO:0000256" key="1">
    <source>
        <dbReference type="SAM" id="MobiDB-lite"/>
    </source>
</evidence>
<dbReference type="AlphaFoldDB" id="A0A1B7MHQ1"/>
<dbReference type="Proteomes" id="UP000092154">
    <property type="component" value="Unassembled WGS sequence"/>
</dbReference>
<reference evidence="3 4" key="1">
    <citation type="submission" date="2016-06" db="EMBL/GenBank/DDBJ databases">
        <title>Comparative genomics of the ectomycorrhizal sister species Rhizopogon vinicolor and Rhizopogon vesiculosus (Basidiomycota: Boletales) reveals a divergence of the mating type B locus.</title>
        <authorList>
            <consortium name="DOE Joint Genome Institute"/>
            <person name="Mujic A.B."/>
            <person name="Kuo A."/>
            <person name="Tritt A."/>
            <person name="Lipzen A."/>
            <person name="Chen C."/>
            <person name="Johnson J."/>
            <person name="Sharma A."/>
            <person name="Barry K."/>
            <person name="Grigoriev I.V."/>
            <person name="Spatafora J.W."/>
        </authorList>
    </citation>
    <scope>NUCLEOTIDE SEQUENCE [LARGE SCALE GENOMIC DNA]</scope>
    <source>
        <strain evidence="3 4">AM-OR11-026</strain>
    </source>
</reference>
<evidence type="ECO:0000313" key="4">
    <source>
        <dbReference type="Proteomes" id="UP000092154"/>
    </source>
</evidence>
<dbReference type="EMBL" id="KV449110">
    <property type="protein sequence ID" value="OAX32126.1"/>
    <property type="molecule type" value="Genomic_DNA"/>
</dbReference>
<proteinExistence type="predicted"/>
<evidence type="ECO:0000313" key="3">
    <source>
        <dbReference type="EMBL" id="OAX32126.1"/>
    </source>
</evidence>
<gene>
    <name evidence="3" type="ORF">K503DRAFT_635586</name>
</gene>
<feature type="region of interest" description="Disordered" evidence="1">
    <location>
        <begin position="31"/>
        <end position="67"/>
    </location>
</feature>
<sequence>MHLRLPETMKRLWRYCLLLCVMSACCRCLSSSMHGGRSRPDSAAQQPSSTMHDIPLMPSQDVVNVSY</sequence>
<dbReference type="PROSITE" id="PS51257">
    <property type="entry name" value="PROKAR_LIPOPROTEIN"/>
    <property type="match status" value="1"/>
</dbReference>
<evidence type="ECO:0000256" key="2">
    <source>
        <dbReference type="SAM" id="SignalP"/>
    </source>
</evidence>
<feature type="chain" id="PRO_5008597315" evidence="2">
    <location>
        <begin position="29"/>
        <end position="67"/>
    </location>
</feature>
<protein>
    <submittedName>
        <fullName evidence="3">Uncharacterized protein</fullName>
    </submittedName>
</protein>
<feature type="signal peptide" evidence="2">
    <location>
        <begin position="1"/>
        <end position="28"/>
    </location>
</feature>
<organism evidence="3 4">
    <name type="scientific">Rhizopogon vinicolor AM-OR11-026</name>
    <dbReference type="NCBI Taxonomy" id="1314800"/>
    <lineage>
        <taxon>Eukaryota</taxon>
        <taxon>Fungi</taxon>
        <taxon>Dikarya</taxon>
        <taxon>Basidiomycota</taxon>
        <taxon>Agaricomycotina</taxon>
        <taxon>Agaricomycetes</taxon>
        <taxon>Agaricomycetidae</taxon>
        <taxon>Boletales</taxon>
        <taxon>Suillineae</taxon>
        <taxon>Rhizopogonaceae</taxon>
        <taxon>Rhizopogon</taxon>
    </lineage>
</organism>
<name>A0A1B7MHQ1_9AGAM</name>